<dbReference type="InterPro" id="IPR051011">
    <property type="entry name" value="Metal_resp_trans_reg"/>
</dbReference>
<dbReference type="InterPro" id="IPR036390">
    <property type="entry name" value="WH_DNA-bd_sf"/>
</dbReference>
<evidence type="ECO:0000256" key="3">
    <source>
        <dbReference type="ARBA" id="ARBA00023163"/>
    </source>
</evidence>
<evidence type="ECO:0000256" key="2">
    <source>
        <dbReference type="ARBA" id="ARBA00023125"/>
    </source>
</evidence>
<evidence type="ECO:0000259" key="5">
    <source>
        <dbReference type="PROSITE" id="PS50987"/>
    </source>
</evidence>
<reference evidence="6 7" key="1">
    <citation type="submission" date="2020-01" db="EMBL/GenBank/DDBJ databases">
        <title>Jiella pacifica sp. nov.</title>
        <authorList>
            <person name="Xue Z."/>
            <person name="Zhu S."/>
            <person name="Chen J."/>
            <person name="Yang J."/>
        </authorList>
    </citation>
    <scope>NUCLEOTIDE SEQUENCE [LARGE SCALE GENOMIC DNA]</scope>
    <source>
        <strain evidence="6 7">40Bstr34</strain>
    </source>
</reference>
<proteinExistence type="predicted"/>
<protein>
    <submittedName>
        <fullName evidence="6">Metalloregulator ArsR/SmtB family transcription factor</fullName>
    </submittedName>
</protein>
<evidence type="ECO:0000256" key="4">
    <source>
        <dbReference type="SAM" id="MobiDB-lite"/>
    </source>
</evidence>
<name>A0A6N9TE56_9HYPH</name>
<dbReference type="SMART" id="SM00418">
    <property type="entry name" value="HTH_ARSR"/>
    <property type="match status" value="1"/>
</dbReference>
<feature type="domain" description="HTH arsR-type" evidence="5">
    <location>
        <begin position="14"/>
        <end position="108"/>
    </location>
</feature>
<comment type="caution">
    <text evidence="6">The sequence shown here is derived from an EMBL/GenBank/DDBJ whole genome shotgun (WGS) entry which is preliminary data.</text>
</comment>
<dbReference type="InterPro" id="IPR001845">
    <property type="entry name" value="HTH_ArsR_DNA-bd_dom"/>
</dbReference>
<keyword evidence="3" id="KW-0804">Transcription</keyword>
<gene>
    <name evidence="6" type="ORF">GTK09_22275</name>
</gene>
<keyword evidence="7" id="KW-1185">Reference proteome</keyword>
<evidence type="ECO:0000256" key="1">
    <source>
        <dbReference type="ARBA" id="ARBA00023015"/>
    </source>
</evidence>
<feature type="region of interest" description="Disordered" evidence="4">
    <location>
        <begin position="141"/>
        <end position="163"/>
    </location>
</feature>
<dbReference type="Gene3D" id="1.10.10.10">
    <property type="entry name" value="Winged helix-like DNA-binding domain superfamily/Winged helix DNA-binding domain"/>
    <property type="match status" value="1"/>
</dbReference>
<dbReference type="PANTHER" id="PTHR43132">
    <property type="entry name" value="ARSENICAL RESISTANCE OPERON REPRESSOR ARSR-RELATED"/>
    <property type="match status" value="1"/>
</dbReference>
<dbReference type="PANTHER" id="PTHR43132:SF2">
    <property type="entry name" value="ARSENICAL RESISTANCE OPERON REPRESSOR ARSR-RELATED"/>
    <property type="match status" value="1"/>
</dbReference>
<keyword evidence="1" id="KW-0805">Transcription regulation</keyword>
<evidence type="ECO:0000313" key="6">
    <source>
        <dbReference type="EMBL" id="NDW07148.1"/>
    </source>
</evidence>
<dbReference type="NCBIfam" id="NF033788">
    <property type="entry name" value="HTH_metalloreg"/>
    <property type="match status" value="1"/>
</dbReference>
<dbReference type="SUPFAM" id="SSF46785">
    <property type="entry name" value="Winged helix' DNA-binding domain"/>
    <property type="match status" value="1"/>
</dbReference>
<dbReference type="InterPro" id="IPR011991">
    <property type="entry name" value="ArsR-like_HTH"/>
</dbReference>
<dbReference type="GO" id="GO:0003677">
    <property type="term" value="F:DNA binding"/>
    <property type="evidence" value="ECO:0007669"/>
    <property type="project" value="UniProtKB-KW"/>
</dbReference>
<keyword evidence="2" id="KW-0238">DNA-binding</keyword>
<dbReference type="PROSITE" id="PS50987">
    <property type="entry name" value="HTH_ARSR_2"/>
    <property type="match status" value="1"/>
</dbReference>
<sequence>MSGSPERPGAAALVRPEMIDEAVALLKRLGHPMRLQIVCRLVEGEMSVAEMEEELGLRQPSLSQQLGELRNAGIIEARRKAKNVVYRLADTKAERLVATLHALFCPDRAPQAKTAAPPRPVALGPFLGAAVFARVGLLAADNDASRTPPTAPNGSPAADRDSR</sequence>
<dbReference type="AlphaFoldDB" id="A0A6N9TE56"/>
<organism evidence="6 7">
    <name type="scientific">Jiella pacifica</name>
    <dbReference type="NCBI Taxonomy" id="2696469"/>
    <lineage>
        <taxon>Bacteria</taxon>
        <taxon>Pseudomonadati</taxon>
        <taxon>Pseudomonadota</taxon>
        <taxon>Alphaproteobacteria</taxon>
        <taxon>Hyphomicrobiales</taxon>
        <taxon>Aurantimonadaceae</taxon>
        <taxon>Jiella</taxon>
    </lineage>
</organism>
<dbReference type="PRINTS" id="PR00778">
    <property type="entry name" value="HTHARSR"/>
</dbReference>
<accession>A0A6N9TE56</accession>
<dbReference type="Proteomes" id="UP000469011">
    <property type="component" value="Unassembled WGS sequence"/>
</dbReference>
<evidence type="ECO:0000313" key="7">
    <source>
        <dbReference type="Proteomes" id="UP000469011"/>
    </source>
</evidence>
<dbReference type="CDD" id="cd00090">
    <property type="entry name" value="HTH_ARSR"/>
    <property type="match status" value="1"/>
</dbReference>
<dbReference type="GO" id="GO:0003700">
    <property type="term" value="F:DNA-binding transcription factor activity"/>
    <property type="evidence" value="ECO:0007669"/>
    <property type="project" value="InterPro"/>
</dbReference>
<dbReference type="EMBL" id="JAAAMG010000024">
    <property type="protein sequence ID" value="NDW07148.1"/>
    <property type="molecule type" value="Genomic_DNA"/>
</dbReference>
<dbReference type="Pfam" id="PF01022">
    <property type="entry name" value="HTH_5"/>
    <property type="match status" value="1"/>
</dbReference>
<dbReference type="InterPro" id="IPR036388">
    <property type="entry name" value="WH-like_DNA-bd_sf"/>
</dbReference>